<gene>
    <name evidence="2" type="primary">Vigan.01G143800</name>
    <name evidence="2" type="ORF">VIGAN_01143800</name>
</gene>
<evidence type="ECO:0000313" key="3">
    <source>
        <dbReference type="Proteomes" id="UP000291084"/>
    </source>
</evidence>
<keyword evidence="3" id="KW-1185">Reference proteome</keyword>
<dbReference type="Proteomes" id="UP000291084">
    <property type="component" value="Chromosome 1"/>
</dbReference>
<feature type="region of interest" description="Disordered" evidence="1">
    <location>
        <begin position="1"/>
        <end position="83"/>
    </location>
</feature>
<dbReference type="AlphaFoldDB" id="A0A0S3QZW0"/>
<dbReference type="EMBL" id="AP015034">
    <property type="protein sequence ID" value="BAT73884.1"/>
    <property type="molecule type" value="Genomic_DNA"/>
</dbReference>
<protein>
    <submittedName>
        <fullName evidence="2">Uncharacterized protein</fullName>
    </submittedName>
</protein>
<reference evidence="2 3" key="1">
    <citation type="journal article" date="2015" name="Sci. Rep.">
        <title>The power of single molecule real-time sequencing technology in the de novo assembly of a eukaryotic genome.</title>
        <authorList>
            <person name="Sakai H."/>
            <person name="Naito K."/>
            <person name="Ogiso-Tanaka E."/>
            <person name="Takahashi Y."/>
            <person name="Iseki K."/>
            <person name="Muto C."/>
            <person name="Satou K."/>
            <person name="Teruya K."/>
            <person name="Shiroma A."/>
            <person name="Shimoji M."/>
            <person name="Hirano T."/>
            <person name="Itoh T."/>
            <person name="Kaga A."/>
            <person name="Tomooka N."/>
        </authorList>
    </citation>
    <scope>NUCLEOTIDE SEQUENCE [LARGE SCALE GENOMIC DNA]</scope>
    <source>
        <strain evidence="3">cv. Shumari</strain>
    </source>
</reference>
<accession>A0A0S3QZW0</accession>
<name>A0A0S3QZW0_PHAAN</name>
<feature type="compositionally biased region" description="Polar residues" evidence="1">
    <location>
        <begin position="74"/>
        <end position="83"/>
    </location>
</feature>
<feature type="non-terminal residue" evidence="2">
    <location>
        <position position="1"/>
    </location>
</feature>
<evidence type="ECO:0000256" key="1">
    <source>
        <dbReference type="SAM" id="MobiDB-lite"/>
    </source>
</evidence>
<organism evidence="2 3">
    <name type="scientific">Vigna angularis var. angularis</name>
    <dbReference type="NCBI Taxonomy" id="157739"/>
    <lineage>
        <taxon>Eukaryota</taxon>
        <taxon>Viridiplantae</taxon>
        <taxon>Streptophyta</taxon>
        <taxon>Embryophyta</taxon>
        <taxon>Tracheophyta</taxon>
        <taxon>Spermatophyta</taxon>
        <taxon>Magnoliopsida</taxon>
        <taxon>eudicotyledons</taxon>
        <taxon>Gunneridae</taxon>
        <taxon>Pentapetalae</taxon>
        <taxon>rosids</taxon>
        <taxon>fabids</taxon>
        <taxon>Fabales</taxon>
        <taxon>Fabaceae</taxon>
        <taxon>Papilionoideae</taxon>
        <taxon>50 kb inversion clade</taxon>
        <taxon>NPAAA clade</taxon>
        <taxon>indigoferoid/millettioid clade</taxon>
        <taxon>Phaseoleae</taxon>
        <taxon>Vigna</taxon>
    </lineage>
</organism>
<sequence>HPSLLYAKCKPSDDIDTSDNVNPLEDIDFNPRSLRRDLSLLPPSTMAPSRRRTRSPQPTRSSTAPPSVAFPCSGMTSSKRTPW</sequence>
<evidence type="ECO:0000313" key="2">
    <source>
        <dbReference type="EMBL" id="BAT73884.1"/>
    </source>
</evidence>
<proteinExistence type="predicted"/>
<feature type="compositionally biased region" description="Low complexity" evidence="1">
    <location>
        <begin position="55"/>
        <end position="67"/>
    </location>
</feature>